<proteinExistence type="predicted"/>
<keyword evidence="2" id="KW-1185">Reference proteome</keyword>
<accession>A0AAF0AT08</accession>
<dbReference type="EMBL" id="OP784575">
    <property type="protein sequence ID" value="WBQ35185.1"/>
    <property type="molecule type" value="Genomic_DNA"/>
</dbReference>
<dbReference type="GeneID" id="80099160"/>
<dbReference type="KEGG" id="vg:80099160"/>
<sequence length="29" mass="3128">MKNSVCQHLKSLILAVILAVSSGLDPHPR</sequence>
<organism evidence="1 2">
    <name type="scientific">Pseudomonas phage pPA-3099-2aT.2</name>
    <dbReference type="NCBI Taxonomy" id="3003808"/>
    <lineage>
        <taxon>Viruses</taxon>
        <taxon>Duplodnaviria</taxon>
        <taxon>Heunggongvirae</taxon>
        <taxon>Uroviricota</taxon>
        <taxon>Caudoviricetes</taxon>
        <taxon>Vandenendeviridae</taxon>
        <taxon>Skurskavirinae</taxon>
        <taxon>Pakpunavirus</taxon>
        <taxon>Pakpunavirus pPA30992aT2</taxon>
    </lineage>
</organism>
<name>A0AAF0AT08_9CAUD</name>
<protein>
    <submittedName>
        <fullName evidence="1">Uncharacterized protein</fullName>
    </submittedName>
</protein>
<dbReference type="RefSeq" id="YP_010762571.1">
    <property type="nucleotide sequence ID" value="NC_073606.1"/>
</dbReference>
<reference evidence="1" key="1">
    <citation type="submission" date="2022-11" db="EMBL/GenBank/DDBJ databases">
        <authorList>
            <person name="Wang C."/>
            <person name="Zeng J."/>
            <person name="Wang X."/>
            <person name="Zhao J."/>
            <person name="Ji F."/>
            <person name="Wang M."/>
            <person name="Zuo J."/>
            <person name="Guo Z."/>
        </authorList>
    </citation>
    <scope>NUCLEOTIDE SEQUENCE</scope>
</reference>
<evidence type="ECO:0000313" key="2">
    <source>
        <dbReference type="Proteomes" id="UP001210043"/>
    </source>
</evidence>
<evidence type="ECO:0000313" key="1">
    <source>
        <dbReference type="EMBL" id="WBQ35185.1"/>
    </source>
</evidence>
<dbReference type="Proteomes" id="UP001210043">
    <property type="component" value="Segment"/>
</dbReference>